<evidence type="ECO:0000256" key="1">
    <source>
        <dbReference type="ARBA" id="ARBA00004418"/>
    </source>
</evidence>
<evidence type="ECO:0000256" key="2">
    <source>
        <dbReference type="ARBA" id="ARBA00005695"/>
    </source>
</evidence>
<evidence type="ECO:0000313" key="6">
    <source>
        <dbReference type="EMBL" id="GHD20716.1"/>
    </source>
</evidence>
<sequence>MKYASLKTLALAATILATPLAASAQETVLKMVPNATLRLLDPLNTTAYVTRNHGYMVFDTLFSVDENSKPQPQMVDTWSISDDRLVYNFTLRDGLKFHDDAAVTTDDVVASLQRWMKKDATGQQIALILASVEAVDAKTFTIKLKEPFGPLIDTLAKPSSFPAFIMPKRIVETAGEQGIQEIVGSGPYRFLAEEFRPGVSAAYARFDGYVPRSEPANSLSGGKVAKVDRVEWLTFPDLQTTVNALTSGEIDLIETMSADLLPNIQDAPGVKYGMRAGTFTPVLRINWLQKPFDNVKMRQAVAAMISQEEFMAATIGDPETYKLCPSLYGCESPLTTDVNPLGMQAPDLEKAKALMAEAGYNGEEVVILDASDVPSFAGLATITAQYLRQSGMNVKVQTMDFSTYLAQRTSKAPVAEGGWSIAFGGWYGSDLSSPLSNLNLDTKGNDGYVGWSSDEEISKLKVDFARAATLEEQKVVAAKIQERANELIFFVPLGTYYQYTAYRDNVTPPISSAIPVVWGIEKK</sequence>
<dbReference type="InterPro" id="IPR000914">
    <property type="entry name" value="SBP_5_dom"/>
</dbReference>
<proteinExistence type="inferred from homology"/>
<keyword evidence="3 4" id="KW-0732">Signal</keyword>
<comment type="similarity">
    <text evidence="2">Belongs to the bacterial solute-binding protein 5 family.</text>
</comment>
<keyword evidence="7" id="KW-1185">Reference proteome</keyword>
<protein>
    <submittedName>
        <fullName evidence="6">ABC transporter substrate-binding protein</fullName>
    </submittedName>
</protein>
<comment type="caution">
    <text evidence="6">The sequence shown here is derived from an EMBL/GenBank/DDBJ whole genome shotgun (WGS) entry which is preliminary data.</text>
</comment>
<name>A0A8J3GMU4_9HYPH</name>
<reference evidence="6" key="2">
    <citation type="submission" date="2020-09" db="EMBL/GenBank/DDBJ databases">
        <authorList>
            <person name="Sun Q."/>
            <person name="Kim S."/>
        </authorList>
    </citation>
    <scope>NUCLEOTIDE SEQUENCE</scope>
    <source>
        <strain evidence="6">KCTC 42249</strain>
    </source>
</reference>
<dbReference type="EMBL" id="BMZQ01000003">
    <property type="protein sequence ID" value="GHD20716.1"/>
    <property type="molecule type" value="Genomic_DNA"/>
</dbReference>
<dbReference type="GO" id="GO:0030288">
    <property type="term" value="C:outer membrane-bounded periplasmic space"/>
    <property type="evidence" value="ECO:0007669"/>
    <property type="project" value="UniProtKB-ARBA"/>
</dbReference>
<reference evidence="6" key="1">
    <citation type="journal article" date="2014" name="Int. J. Syst. Evol. Microbiol.">
        <title>Complete genome sequence of Corynebacterium casei LMG S-19264T (=DSM 44701T), isolated from a smear-ripened cheese.</title>
        <authorList>
            <consortium name="US DOE Joint Genome Institute (JGI-PGF)"/>
            <person name="Walter F."/>
            <person name="Albersmeier A."/>
            <person name="Kalinowski J."/>
            <person name="Ruckert C."/>
        </authorList>
    </citation>
    <scope>NUCLEOTIDE SEQUENCE</scope>
    <source>
        <strain evidence="6">KCTC 42249</strain>
    </source>
</reference>
<dbReference type="Gene3D" id="3.90.76.10">
    <property type="entry name" value="Dipeptide-binding Protein, Domain 1"/>
    <property type="match status" value="1"/>
</dbReference>
<dbReference type="AlphaFoldDB" id="A0A8J3GMU4"/>
<evidence type="ECO:0000313" key="7">
    <source>
        <dbReference type="Proteomes" id="UP000630142"/>
    </source>
</evidence>
<dbReference type="PANTHER" id="PTHR30290">
    <property type="entry name" value="PERIPLASMIC BINDING COMPONENT OF ABC TRANSPORTER"/>
    <property type="match status" value="1"/>
</dbReference>
<comment type="subcellular location">
    <subcellularLocation>
        <location evidence="1">Periplasm</location>
    </subcellularLocation>
</comment>
<feature type="domain" description="Solute-binding protein family 5" evidence="5">
    <location>
        <begin position="69"/>
        <end position="440"/>
    </location>
</feature>
<dbReference type="GO" id="GO:0043190">
    <property type="term" value="C:ATP-binding cassette (ABC) transporter complex"/>
    <property type="evidence" value="ECO:0007669"/>
    <property type="project" value="InterPro"/>
</dbReference>
<dbReference type="CDD" id="cd08502">
    <property type="entry name" value="PBP2_NikA_DppA_OppA_like_16"/>
    <property type="match status" value="1"/>
</dbReference>
<feature type="chain" id="PRO_5035307258" evidence="4">
    <location>
        <begin position="25"/>
        <end position="523"/>
    </location>
</feature>
<evidence type="ECO:0000256" key="4">
    <source>
        <dbReference type="SAM" id="SignalP"/>
    </source>
</evidence>
<evidence type="ECO:0000256" key="3">
    <source>
        <dbReference type="ARBA" id="ARBA00022729"/>
    </source>
</evidence>
<dbReference type="PANTHER" id="PTHR30290:SF38">
    <property type="entry name" value="D,D-DIPEPTIDE-BINDING PERIPLASMIC PROTEIN DDPA-RELATED"/>
    <property type="match status" value="1"/>
</dbReference>
<dbReference type="Gene3D" id="3.40.190.10">
    <property type="entry name" value="Periplasmic binding protein-like II"/>
    <property type="match status" value="1"/>
</dbReference>
<organism evidence="6 7">
    <name type="scientific">Tianweitania populi</name>
    <dbReference type="NCBI Taxonomy" id="1607949"/>
    <lineage>
        <taxon>Bacteria</taxon>
        <taxon>Pseudomonadati</taxon>
        <taxon>Pseudomonadota</taxon>
        <taxon>Alphaproteobacteria</taxon>
        <taxon>Hyphomicrobiales</taxon>
        <taxon>Phyllobacteriaceae</taxon>
        <taxon>Tianweitania</taxon>
    </lineage>
</organism>
<feature type="signal peptide" evidence="4">
    <location>
        <begin position="1"/>
        <end position="24"/>
    </location>
</feature>
<accession>A0A8J3GMU4</accession>
<dbReference type="Gene3D" id="3.10.105.10">
    <property type="entry name" value="Dipeptide-binding Protein, Domain 3"/>
    <property type="match status" value="1"/>
</dbReference>
<dbReference type="InterPro" id="IPR039424">
    <property type="entry name" value="SBP_5"/>
</dbReference>
<dbReference type="GO" id="GO:0015833">
    <property type="term" value="P:peptide transport"/>
    <property type="evidence" value="ECO:0007669"/>
    <property type="project" value="TreeGrafter"/>
</dbReference>
<dbReference type="GO" id="GO:1904680">
    <property type="term" value="F:peptide transmembrane transporter activity"/>
    <property type="evidence" value="ECO:0007669"/>
    <property type="project" value="TreeGrafter"/>
</dbReference>
<dbReference type="SUPFAM" id="SSF53850">
    <property type="entry name" value="Periplasmic binding protein-like II"/>
    <property type="match status" value="1"/>
</dbReference>
<dbReference type="PIRSF" id="PIRSF002741">
    <property type="entry name" value="MppA"/>
    <property type="match status" value="1"/>
</dbReference>
<evidence type="ECO:0000259" key="5">
    <source>
        <dbReference type="Pfam" id="PF00496"/>
    </source>
</evidence>
<dbReference type="Proteomes" id="UP000630142">
    <property type="component" value="Unassembled WGS sequence"/>
</dbReference>
<dbReference type="InterPro" id="IPR030678">
    <property type="entry name" value="Peptide/Ni-bd"/>
</dbReference>
<gene>
    <name evidence="6" type="ORF">GCM10016234_33260</name>
</gene>
<dbReference type="RefSeq" id="WP_189506193.1">
    <property type="nucleotide sequence ID" value="NZ_BMZQ01000003.1"/>
</dbReference>
<dbReference type="Pfam" id="PF00496">
    <property type="entry name" value="SBP_bac_5"/>
    <property type="match status" value="1"/>
</dbReference>